<evidence type="ECO:0000313" key="7">
    <source>
        <dbReference type="Proteomes" id="UP000244903"/>
    </source>
</evidence>
<dbReference type="PANTHER" id="PTHR42799">
    <property type="entry name" value="MITOCHONDRIAL PEPTIDE METHIONINE SULFOXIDE REDUCTASE"/>
    <property type="match status" value="1"/>
</dbReference>
<dbReference type="RefSeq" id="WP_159110387.1">
    <property type="nucleotide sequence ID" value="NZ_CP015453.1"/>
</dbReference>
<dbReference type="KEGG" id="dpc:A6048_01330"/>
<dbReference type="Pfam" id="PF01625">
    <property type="entry name" value="PMSR"/>
    <property type="match status" value="1"/>
</dbReference>
<dbReference type="EC" id="1.8.4.11" evidence="4"/>
<evidence type="ECO:0000256" key="3">
    <source>
        <dbReference type="ARBA" id="ARBA00048782"/>
    </source>
</evidence>
<feature type="domain" description="Peptide methionine sulphoxide reductase MsrA" evidence="5">
    <location>
        <begin position="57"/>
        <end position="214"/>
    </location>
</feature>
<evidence type="ECO:0000259" key="5">
    <source>
        <dbReference type="Pfam" id="PF01625"/>
    </source>
</evidence>
<dbReference type="Proteomes" id="UP000244903">
    <property type="component" value="Chromosome"/>
</dbReference>
<dbReference type="Gene3D" id="3.30.1060.10">
    <property type="entry name" value="Peptide methionine sulphoxide reductase MsrA"/>
    <property type="match status" value="1"/>
</dbReference>
<evidence type="ECO:0000256" key="1">
    <source>
        <dbReference type="ARBA" id="ARBA00023002"/>
    </source>
</evidence>
<dbReference type="EMBL" id="CP015453">
    <property type="protein sequence ID" value="AWH94381.1"/>
    <property type="molecule type" value="Genomic_DNA"/>
</dbReference>
<dbReference type="GO" id="GO:0008113">
    <property type="term" value="F:peptide-methionine (S)-S-oxide reductase activity"/>
    <property type="evidence" value="ECO:0007669"/>
    <property type="project" value="UniProtKB-UniRule"/>
</dbReference>
<evidence type="ECO:0000256" key="4">
    <source>
        <dbReference type="HAMAP-Rule" id="MF_01401"/>
    </source>
</evidence>
<comment type="similarity">
    <text evidence="4">Belongs to the MsrA Met sulfoxide reductase family.</text>
</comment>
<name>A0AAD0JS25_9ACTN</name>
<keyword evidence="7" id="KW-1185">Reference proteome</keyword>
<dbReference type="InterPro" id="IPR050162">
    <property type="entry name" value="MsrA_MetSO_reductase"/>
</dbReference>
<gene>
    <name evidence="4" type="primary">msrA</name>
    <name evidence="6" type="ORF">A6048_01330</name>
</gene>
<protein>
    <recommendedName>
        <fullName evidence="4">Peptide methionine sulfoxide reductase MsrA</fullName>
        <shortName evidence="4">Protein-methionine-S-oxide reductase</shortName>
        <ecNumber evidence="4">1.8.4.11</ecNumber>
    </recommendedName>
    <alternativeName>
        <fullName evidence="4">Peptide-methionine (S)-S-oxide reductase</fullName>
        <shortName evidence="4">Peptide Met(O) reductase</shortName>
    </alternativeName>
</protein>
<evidence type="ECO:0000256" key="2">
    <source>
        <dbReference type="ARBA" id="ARBA00047806"/>
    </source>
</evidence>
<organism evidence="6 7">
    <name type="scientific">Dietzia psychralcaliphila</name>
    <dbReference type="NCBI Taxonomy" id="139021"/>
    <lineage>
        <taxon>Bacteria</taxon>
        <taxon>Bacillati</taxon>
        <taxon>Actinomycetota</taxon>
        <taxon>Actinomycetes</taxon>
        <taxon>Mycobacteriales</taxon>
        <taxon>Dietziaceae</taxon>
        <taxon>Dietzia</taxon>
    </lineage>
</organism>
<dbReference type="GO" id="GO:0005737">
    <property type="term" value="C:cytoplasm"/>
    <property type="evidence" value="ECO:0007669"/>
    <property type="project" value="TreeGrafter"/>
</dbReference>
<dbReference type="AlphaFoldDB" id="A0AAD0JS25"/>
<sequence length="225" mass="24402">MGWLQDAIRQSTMRTATEVIDAESALPGRSEPIAVAPTNIATGNPMVPPFPEGHESIVLGMGCFWGAEKILWQLPGVWTTAAGYAGGWTPNPTYEETCTGATGHTEAVLVVFDPEVLPVERLLATFFEWHDPTQGMRQGNDMGTQYRSAVFATTPEQLEAARRLGAAYQKELDAAGHGPLTTEFGLLGEVRSGEFAYAEDYHQQYLLKNPGGYDCHVRSGVACPI</sequence>
<feature type="active site" evidence="4">
    <location>
        <position position="63"/>
    </location>
</feature>
<evidence type="ECO:0000313" key="6">
    <source>
        <dbReference type="EMBL" id="AWH94381.1"/>
    </source>
</evidence>
<dbReference type="GO" id="GO:0034599">
    <property type="term" value="P:cellular response to oxidative stress"/>
    <property type="evidence" value="ECO:0007669"/>
    <property type="project" value="TreeGrafter"/>
</dbReference>
<dbReference type="SUPFAM" id="SSF55068">
    <property type="entry name" value="Peptide methionine sulfoxide reductase"/>
    <property type="match status" value="1"/>
</dbReference>
<dbReference type="InterPro" id="IPR036509">
    <property type="entry name" value="Met_Sox_Rdtase_MsrA_sf"/>
</dbReference>
<proteinExistence type="inferred from homology"/>
<keyword evidence="1 4" id="KW-0560">Oxidoreductase</keyword>
<dbReference type="NCBIfam" id="TIGR00401">
    <property type="entry name" value="msrA"/>
    <property type="match status" value="1"/>
</dbReference>
<reference evidence="6 7" key="1">
    <citation type="submission" date="2016-04" db="EMBL/GenBank/DDBJ databases">
        <title>Complete genome sequence of the haloalkaliphilic hydrocarbon-degrading bacterium Dietzia psychralcaliphila ILA-1T, isolated from a drain of a fish product-processing plant.</title>
        <authorList>
            <person name="Zhao J."/>
            <person name="Hu B."/>
            <person name="Geng S."/>
            <person name="Nie Y."/>
            <person name="Tang Y."/>
        </authorList>
    </citation>
    <scope>NUCLEOTIDE SEQUENCE [LARGE SCALE GENOMIC DNA]</scope>
    <source>
        <strain evidence="6 7">ILA-1</strain>
    </source>
</reference>
<dbReference type="HAMAP" id="MF_01401">
    <property type="entry name" value="MsrA"/>
    <property type="match status" value="1"/>
</dbReference>
<dbReference type="InterPro" id="IPR002569">
    <property type="entry name" value="Met_Sox_Rdtase_MsrA_dom"/>
</dbReference>
<comment type="function">
    <text evidence="4">Has an important function as a repair enzyme for proteins that have been inactivated by oxidation. Catalyzes the reversible oxidation-reduction of methionine sulfoxide in proteins to methionine.</text>
</comment>
<comment type="catalytic activity">
    <reaction evidence="3 4">
        <text>[thioredoxin]-disulfide + L-methionine + H2O = L-methionine (S)-S-oxide + [thioredoxin]-dithiol</text>
        <dbReference type="Rhea" id="RHEA:19993"/>
        <dbReference type="Rhea" id="RHEA-COMP:10698"/>
        <dbReference type="Rhea" id="RHEA-COMP:10700"/>
        <dbReference type="ChEBI" id="CHEBI:15377"/>
        <dbReference type="ChEBI" id="CHEBI:29950"/>
        <dbReference type="ChEBI" id="CHEBI:50058"/>
        <dbReference type="ChEBI" id="CHEBI:57844"/>
        <dbReference type="ChEBI" id="CHEBI:58772"/>
        <dbReference type="EC" id="1.8.4.11"/>
    </reaction>
</comment>
<accession>A0AAD0JS25</accession>
<dbReference type="PANTHER" id="PTHR42799:SF2">
    <property type="entry name" value="MITOCHONDRIAL PEPTIDE METHIONINE SULFOXIDE REDUCTASE"/>
    <property type="match status" value="1"/>
</dbReference>
<comment type="catalytic activity">
    <reaction evidence="2 4">
        <text>L-methionyl-[protein] + [thioredoxin]-disulfide + H2O = L-methionyl-(S)-S-oxide-[protein] + [thioredoxin]-dithiol</text>
        <dbReference type="Rhea" id="RHEA:14217"/>
        <dbReference type="Rhea" id="RHEA-COMP:10698"/>
        <dbReference type="Rhea" id="RHEA-COMP:10700"/>
        <dbReference type="Rhea" id="RHEA-COMP:12313"/>
        <dbReference type="Rhea" id="RHEA-COMP:12315"/>
        <dbReference type="ChEBI" id="CHEBI:15377"/>
        <dbReference type="ChEBI" id="CHEBI:16044"/>
        <dbReference type="ChEBI" id="CHEBI:29950"/>
        <dbReference type="ChEBI" id="CHEBI:44120"/>
        <dbReference type="ChEBI" id="CHEBI:50058"/>
        <dbReference type="EC" id="1.8.4.11"/>
    </reaction>
</comment>